<evidence type="ECO:0000313" key="3">
    <source>
        <dbReference type="Proteomes" id="UP000265515"/>
    </source>
</evidence>
<dbReference type="EMBL" id="BFEA01000627">
    <property type="protein sequence ID" value="GBG87689.1"/>
    <property type="molecule type" value="Genomic_DNA"/>
</dbReference>
<protein>
    <submittedName>
        <fullName evidence="2">Uncharacterized protein</fullName>
    </submittedName>
</protein>
<organism evidence="2 3">
    <name type="scientific">Chara braunii</name>
    <name type="common">Braun's stonewort</name>
    <dbReference type="NCBI Taxonomy" id="69332"/>
    <lineage>
        <taxon>Eukaryota</taxon>
        <taxon>Viridiplantae</taxon>
        <taxon>Streptophyta</taxon>
        <taxon>Charophyceae</taxon>
        <taxon>Charales</taxon>
        <taxon>Characeae</taxon>
        <taxon>Chara</taxon>
    </lineage>
</organism>
<dbReference type="Gramene" id="GBG87689">
    <property type="protein sequence ID" value="GBG87689"/>
    <property type="gene ID" value="CBR_g45843"/>
</dbReference>
<name>A0A388LZQ2_CHABU</name>
<feature type="region of interest" description="Disordered" evidence="1">
    <location>
        <begin position="289"/>
        <end position="325"/>
    </location>
</feature>
<gene>
    <name evidence="2" type="ORF">CBR_g45843</name>
</gene>
<reference evidence="2 3" key="1">
    <citation type="journal article" date="2018" name="Cell">
        <title>The Chara Genome: Secondary Complexity and Implications for Plant Terrestrialization.</title>
        <authorList>
            <person name="Nishiyama T."/>
            <person name="Sakayama H."/>
            <person name="Vries J.D."/>
            <person name="Buschmann H."/>
            <person name="Saint-Marcoux D."/>
            <person name="Ullrich K.K."/>
            <person name="Haas F.B."/>
            <person name="Vanderstraeten L."/>
            <person name="Becker D."/>
            <person name="Lang D."/>
            <person name="Vosolsobe S."/>
            <person name="Rombauts S."/>
            <person name="Wilhelmsson P.K.I."/>
            <person name="Janitza P."/>
            <person name="Kern R."/>
            <person name="Heyl A."/>
            <person name="Rumpler F."/>
            <person name="Villalobos L.I.A.C."/>
            <person name="Clay J.M."/>
            <person name="Skokan R."/>
            <person name="Toyoda A."/>
            <person name="Suzuki Y."/>
            <person name="Kagoshima H."/>
            <person name="Schijlen E."/>
            <person name="Tajeshwar N."/>
            <person name="Catarino B."/>
            <person name="Hetherington A.J."/>
            <person name="Saltykova A."/>
            <person name="Bonnot C."/>
            <person name="Breuninger H."/>
            <person name="Symeonidi A."/>
            <person name="Radhakrishnan G.V."/>
            <person name="Van Nieuwerburgh F."/>
            <person name="Deforce D."/>
            <person name="Chang C."/>
            <person name="Karol K.G."/>
            <person name="Hedrich R."/>
            <person name="Ulvskov P."/>
            <person name="Glockner G."/>
            <person name="Delwiche C.F."/>
            <person name="Petrasek J."/>
            <person name="Van de Peer Y."/>
            <person name="Friml J."/>
            <person name="Beilby M."/>
            <person name="Dolan L."/>
            <person name="Kohara Y."/>
            <person name="Sugano S."/>
            <person name="Fujiyama A."/>
            <person name="Delaux P.-M."/>
            <person name="Quint M."/>
            <person name="TheiBen G."/>
            <person name="Hagemann M."/>
            <person name="Harholt J."/>
            <person name="Dunand C."/>
            <person name="Zachgo S."/>
            <person name="Langdale J."/>
            <person name="Maumus F."/>
            <person name="Straeten D.V.D."/>
            <person name="Gould S.B."/>
            <person name="Rensing S.A."/>
        </authorList>
    </citation>
    <scope>NUCLEOTIDE SEQUENCE [LARGE SCALE GENOMIC DNA]</scope>
    <source>
        <strain evidence="2 3">S276</strain>
    </source>
</reference>
<keyword evidence="3" id="KW-1185">Reference proteome</keyword>
<proteinExistence type="predicted"/>
<comment type="caution">
    <text evidence="2">The sequence shown here is derived from an EMBL/GenBank/DDBJ whole genome shotgun (WGS) entry which is preliminary data.</text>
</comment>
<dbReference type="AlphaFoldDB" id="A0A388LZQ2"/>
<accession>A0A388LZQ2</accession>
<sequence length="325" mass="37272">MEQENRQARPEANEVPMSEEDRIRILIAKCYEDVVFPENLRHGEFVIENGTRIFKVNTQIDKLTTTWLKERTVIVIFQGEARDLPMRTREDLIRAYENGWQRKKTFTRGFKRGRVHGEGPNVLSYVAKSREVAQWLVAKADDVVVIRGVEYKMLFKAWMTRAELEEQRRRDDETKFWVVALRVLLRAMFHVGGPQEIMPKLTVDTPAGKRIKFFIPLIDARIPMQHWAGLPSVGLTCIPLRLLLGIPADELDSVLVEPGVSAAFLRALNEHMPLDRNLQSEFIPEILAGKWQSTSPSQEREGTEQAEQGRIQDENAAVTTRDGAN</sequence>
<evidence type="ECO:0000256" key="1">
    <source>
        <dbReference type="SAM" id="MobiDB-lite"/>
    </source>
</evidence>
<dbReference type="STRING" id="69332.A0A388LZQ2"/>
<dbReference type="Proteomes" id="UP000265515">
    <property type="component" value="Unassembled WGS sequence"/>
</dbReference>
<evidence type="ECO:0000313" key="2">
    <source>
        <dbReference type="EMBL" id="GBG87689.1"/>
    </source>
</evidence>